<dbReference type="SUPFAM" id="SSF56784">
    <property type="entry name" value="HAD-like"/>
    <property type="match status" value="1"/>
</dbReference>
<dbReference type="Gene3D" id="1.10.150.400">
    <property type="match status" value="1"/>
</dbReference>
<protein>
    <submittedName>
        <fullName evidence="1">Uncharacterized protein</fullName>
    </submittedName>
</protein>
<gene>
    <name evidence="1" type="ORF">FBZ93_1078</name>
</gene>
<name>A0A560LNC2_9BRAD</name>
<dbReference type="Proteomes" id="UP000321304">
    <property type="component" value="Unassembled WGS sequence"/>
</dbReference>
<reference evidence="1 2" key="1">
    <citation type="submission" date="2019-06" db="EMBL/GenBank/DDBJ databases">
        <title>Genomic Encyclopedia of Type Strains, Phase IV (KMG-V): Genome sequencing to study the core and pangenomes of soil and plant-associated prokaryotes.</title>
        <authorList>
            <person name="Whitman W."/>
        </authorList>
    </citation>
    <scope>NUCLEOTIDE SEQUENCE [LARGE SCALE GENOMIC DNA]</scope>
    <source>
        <strain evidence="1 2">BR 10355</strain>
    </source>
</reference>
<accession>A0A560LNC2</accession>
<organism evidence="1 2">
    <name type="scientific">Bradyrhizobium macuxiense</name>
    <dbReference type="NCBI Taxonomy" id="1755647"/>
    <lineage>
        <taxon>Bacteria</taxon>
        <taxon>Pseudomonadati</taxon>
        <taxon>Pseudomonadota</taxon>
        <taxon>Alphaproteobacteria</taxon>
        <taxon>Hyphomicrobiales</taxon>
        <taxon>Nitrobacteraceae</taxon>
        <taxon>Bradyrhizobium</taxon>
    </lineage>
</organism>
<keyword evidence="2" id="KW-1185">Reference proteome</keyword>
<dbReference type="AlphaFoldDB" id="A0A560LNC2"/>
<comment type="caution">
    <text evidence="1">The sequence shown here is derived from an EMBL/GenBank/DDBJ whole genome shotgun (WGS) entry which is preliminary data.</text>
</comment>
<evidence type="ECO:0000313" key="2">
    <source>
        <dbReference type="Proteomes" id="UP000321304"/>
    </source>
</evidence>
<dbReference type="Gene3D" id="3.40.50.1000">
    <property type="entry name" value="HAD superfamily/HAD-like"/>
    <property type="match status" value="1"/>
</dbReference>
<dbReference type="InterPro" id="IPR036412">
    <property type="entry name" value="HAD-like_sf"/>
</dbReference>
<proteinExistence type="predicted"/>
<dbReference type="OrthoDB" id="9816564at2"/>
<dbReference type="EMBL" id="VITY01000007">
    <property type="protein sequence ID" value="TWB96762.1"/>
    <property type="molecule type" value="Genomic_DNA"/>
</dbReference>
<dbReference type="InterPro" id="IPR023214">
    <property type="entry name" value="HAD_sf"/>
</dbReference>
<sequence>MTIMTVDATRRAQNVSACSFDVFDTFLLRACTTPDGIFERVFQLSRIAEKFPNMSVSFVQHRIQAEARARKLALERSGSTEVRITDIYKYFPFRLFDLSRDLAQIEFEAELELCRVNPEMLEQYMDMRRGGFRTGFISDTYWSTDQLAQLLRSCSPGLSWDFLYASCDHGSSKSEALFEAYLAEQGVDATSSFHIGDNHNADIKGAGRYGIRPRYYPQASAALASKLQRETSVFELLCPDQPSRLDCGARTLRRVVSARSAEHSPAFNLGVTVLGPVMASFDAFIEARRAALAREGARVAVGFLGRDGLLSYRVWQSGHGETGAYVEINRRVSLVGSADTLEPLSELLSRVVRIDAPTFVDIVKVQPPAVMKFFAQYPDGIASGRELADALPDLMDPREITDIAAGVRARLLSYLRAKIADFDGCTDLILVDLGYSASVQKSLRRIFDREGIRIRLHGAYLLTLDDAFDDIADDDTAEGLISDRIVTPHVKRMLIRNVALLEQLCCSDEGSARDYRGGEVLREGDQRPAAQLALANEVQSGTLAYTARARELAPRYALQPDADPIVAARWAAAVLGRLLLLPDDDELVLLGGIKHDVNLGTQALAPLLDANFINDCIIARGLSTACTAPAPPMWLAGSFAALSPSHAYLYTLFGANRLPANVFGEAQCGTLQVGLFGRDGEASLESVSVYHTGLGDLRLRVPLSRRMAVATIALPLAKFTRHGMLHGITVQYGESAAKAAESSNVRTIAETRLMDAGLERSGRQFRAAGDDGMLLIPVDGFQDDVAIYTIALTALDHDRILAVEDRDGNGAPSATLSWRAGNGAQAIDGN</sequence>
<dbReference type="STRING" id="1755647.AS156_15665"/>
<evidence type="ECO:0000313" key="1">
    <source>
        <dbReference type="EMBL" id="TWB96762.1"/>
    </source>
</evidence>